<sequence>MMVRWAHSTVLDTPAEKRILGGCPRSWPQTVPVADDTPSTAPAKQDQAPKAQQPEKGGDSALGIGNPAASIPTPALSFVPILLKQPPPGTDENRRGPSMLPLAVFLVLRNARNLQFTAFQKIVGVWLFAHTALYGIYTVLGRTGHAVSYTLFLSLLSDPSPARREGCRAHEGPHACLPTDTRQDELNVTRMGPRSRPERQEA</sequence>
<evidence type="ECO:0000313" key="3">
    <source>
        <dbReference type="Proteomes" id="UP000076532"/>
    </source>
</evidence>
<reference evidence="2 3" key="1">
    <citation type="journal article" date="2016" name="Mol. Biol. Evol.">
        <title>Comparative Genomics of Early-Diverging Mushroom-Forming Fungi Provides Insights into the Origins of Lignocellulose Decay Capabilities.</title>
        <authorList>
            <person name="Nagy L.G."/>
            <person name="Riley R."/>
            <person name="Tritt A."/>
            <person name="Adam C."/>
            <person name="Daum C."/>
            <person name="Floudas D."/>
            <person name="Sun H."/>
            <person name="Yadav J.S."/>
            <person name="Pangilinan J."/>
            <person name="Larsson K.H."/>
            <person name="Matsuura K."/>
            <person name="Barry K."/>
            <person name="Labutti K."/>
            <person name="Kuo R."/>
            <person name="Ohm R.A."/>
            <person name="Bhattacharya S.S."/>
            <person name="Shirouzu T."/>
            <person name="Yoshinaga Y."/>
            <person name="Martin F.M."/>
            <person name="Grigoriev I.V."/>
            <person name="Hibbett D.S."/>
        </authorList>
    </citation>
    <scope>NUCLEOTIDE SEQUENCE [LARGE SCALE GENOMIC DNA]</scope>
    <source>
        <strain evidence="2 3">CBS 109695</strain>
    </source>
</reference>
<accession>A0A166GGX4</accession>
<name>A0A166GGX4_9AGAM</name>
<feature type="region of interest" description="Disordered" evidence="1">
    <location>
        <begin position="170"/>
        <end position="202"/>
    </location>
</feature>
<keyword evidence="3" id="KW-1185">Reference proteome</keyword>
<feature type="region of interest" description="Disordered" evidence="1">
    <location>
        <begin position="20"/>
        <end position="65"/>
    </location>
</feature>
<evidence type="ECO:0000256" key="1">
    <source>
        <dbReference type="SAM" id="MobiDB-lite"/>
    </source>
</evidence>
<proteinExistence type="predicted"/>
<gene>
    <name evidence="2" type="ORF">FIBSPDRAFT_607778</name>
</gene>
<protein>
    <submittedName>
        <fullName evidence="2">Uncharacterized protein</fullName>
    </submittedName>
</protein>
<dbReference type="EMBL" id="KV417578">
    <property type="protein sequence ID" value="KZP17823.1"/>
    <property type="molecule type" value="Genomic_DNA"/>
</dbReference>
<dbReference type="OrthoDB" id="3266963at2759"/>
<organism evidence="2 3">
    <name type="scientific">Athelia psychrophila</name>
    <dbReference type="NCBI Taxonomy" id="1759441"/>
    <lineage>
        <taxon>Eukaryota</taxon>
        <taxon>Fungi</taxon>
        <taxon>Dikarya</taxon>
        <taxon>Basidiomycota</taxon>
        <taxon>Agaricomycotina</taxon>
        <taxon>Agaricomycetes</taxon>
        <taxon>Agaricomycetidae</taxon>
        <taxon>Atheliales</taxon>
        <taxon>Atheliaceae</taxon>
        <taxon>Athelia</taxon>
    </lineage>
</organism>
<feature type="compositionally biased region" description="Low complexity" evidence="1">
    <location>
        <begin position="41"/>
        <end position="55"/>
    </location>
</feature>
<dbReference type="Proteomes" id="UP000076532">
    <property type="component" value="Unassembled WGS sequence"/>
</dbReference>
<dbReference type="AlphaFoldDB" id="A0A166GGX4"/>
<dbReference type="STRING" id="436010.A0A166GGX4"/>
<evidence type="ECO:0000313" key="2">
    <source>
        <dbReference type="EMBL" id="KZP17823.1"/>
    </source>
</evidence>